<feature type="non-terminal residue" evidence="2">
    <location>
        <position position="1"/>
    </location>
</feature>
<sequence length="83" mass="10367">ATSVCRSMERPYSNNNYRRYDNNYRKNPYKRPQQRLPLQHEQKQPQQPRKPRYNSFSRKPGYSYRPKSNDKNRKQPYWKMKVI</sequence>
<name>X0RPB8_9ZZZZ</name>
<dbReference type="EMBL" id="BARS01002649">
    <property type="protein sequence ID" value="GAF70704.1"/>
    <property type="molecule type" value="Genomic_DNA"/>
</dbReference>
<dbReference type="AlphaFoldDB" id="X0RPB8"/>
<evidence type="ECO:0000256" key="1">
    <source>
        <dbReference type="SAM" id="MobiDB-lite"/>
    </source>
</evidence>
<gene>
    <name evidence="2" type="ORF">S01H1_05086</name>
</gene>
<organism evidence="2">
    <name type="scientific">marine sediment metagenome</name>
    <dbReference type="NCBI Taxonomy" id="412755"/>
    <lineage>
        <taxon>unclassified sequences</taxon>
        <taxon>metagenomes</taxon>
        <taxon>ecological metagenomes</taxon>
    </lineage>
</organism>
<protein>
    <submittedName>
        <fullName evidence="2">Uncharacterized protein</fullName>
    </submittedName>
</protein>
<comment type="caution">
    <text evidence="2">The sequence shown here is derived from an EMBL/GenBank/DDBJ whole genome shotgun (WGS) entry which is preliminary data.</text>
</comment>
<proteinExistence type="predicted"/>
<feature type="region of interest" description="Disordered" evidence="1">
    <location>
        <begin position="1"/>
        <end position="83"/>
    </location>
</feature>
<accession>X0RPB8</accession>
<evidence type="ECO:0000313" key="2">
    <source>
        <dbReference type="EMBL" id="GAF70704.1"/>
    </source>
</evidence>
<reference evidence="2" key="1">
    <citation type="journal article" date="2014" name="Front. Microbiol.">
        <title>High frequency of phylogenetically diverse reductive dehalogenase-homologous genes in deep subseafloor sedimentary metagenomes.</title>
        <authorList>
            <person name="Kawai M."/>
            <person name="Futagami T."/>
            <person name="Toyoda A."/>
            <person name="Takaki Y."/>
            <person name="Nishi S."/>
            <person name="Hori S."/>
            <person name="Arai W."/>
            <person name="Tsubouchi T."/>
            <person name="Morono Y."/>
            <person name="Uchiyama I."/>
            <person name="Ito T."/>
            <person name="Fujiyama A."/>
            <person name="Inagaki F."/>
            <person name="Takami H."/>
        </authorList>
    </citation>
    <scope>NUCLEOTIDE SEQUENCE</scope>
    <source>
        <strain evidence="2">Expedition CK06-06</strain>
    </source>
</reference>